<gene>
    <name evidence="1" type="ORF">CJN711_LOCUS36463</name>
</gene>
<reference evidence="1" key="1">
    <citation type="submission" date="2021-02" db="EMBL/GenBank/DDBJ databases">
        <authorList>
            <person name="Nowell W R."/>
        </authorList>
    </citation>
    <scope>NUCLEOTIDE SEQUENCE</scope>
</reference>
<protein>
    <submittedName>
        <fullName evidence="1">Uncharacterized protein</fullName>
    </submittedName>
</protein>
<comment type="caution">
    <text evidence="1">The sequence shown here is derived from an EMBL/GenBank/DDBJ whole genome shotgun (WGS) entry which is preliminary data.</text>
</comment>
<accession>A0A816BLA7</accession>
<evidence type="ECO:0000313" key="2">
    <source>
        <dbReference type="Proteomes" id="UP000663855"/>
    </source>
</evidence>
<sequence>MNNAYFIQQWVDGTEYCVKGKKLSEQSVRGAEPQDLITYSDLNVSIGADDRIRSLQESTSNLLPALLENETQRESDPRQQRHTLIANYNRRLLNIFSLCVMEAGKFPDEWTLQSYTGLQSWMYLHSNQHSVQQLCEALQRICLTHDYNHKQKIVFNIQVITAEASHAVGANQLALCIYDQAQTLSNKDLNRSDDTTNSVTDLERQQIAKKLKDLGKKLEFSARFQAEIISRQRNLRELQAVNEEERRHIWRQIVLNVARVLDSALESAEQLFKYAYSLPQNSLQCANMLYVALNIYLLAKGRHSFDDPRQLDVFKLLNDIAADFELYGDQSKQFSPLHKMAHVWGTAAVAYYLHKKKHEYELCSSVMRVTFETFGIYFLSSGIESLCLLAREHAPEFCDMMANLPNVKVRNPDCIYHVRRRFRDVNTCIPFSTDEVERMVAEFINIDASTNTE</sequence>
<organism evidence="1 2">
    <name type="scientific">Rotaria magnacalcarata</name>
    <dbReference type="NCBI Taxonomy" id="392030"/>
    <lineage>
        <taxon>Eukaryota</taxon>
        <taxon>Metazoa</taxon>
        <taxon>Spiralia</taxon>
        <taxon>Gnathifera</taxon>
        <taxon>Rotifera</taxon>
        <taxon>Eurotatoria</taxon>
        <taxon>Bdelloidea</taxon>
        <taxon>Philodinida</taxon>
        <taxon>Philodinidae</taxon>
        <taxon>Rotaria</taxon>
    </lineage>
</organism>
<dbReference type="Proteomes" id="UP000663855">
    <property type="component" value="Unassembled WGS sequence"/>
</dbReference>
<name>A0A816BLA7_9BILA</name>
<proteinExistence type="predicted"/>
<evidence type="ECO:0000313" key="1">
    <source>
        <dbReference type="EMBL" id="CAF1610625.1"/>
    </source>
</evidence>
<dbReference type="AlphaFoldDB" id="A0A816BLA7"/>
<dbReference type="EMBL" id="CAJNOV010017650">
    <property type="protein sequence ID" value="CAF1610625.1"/>
    <property type="molecule type" value="Genomic_DNA"/>
</dbReference>